<dbReference type="InterPro" id="IPR049748">
    <property type="entry name" value="HPE1-like_N_CxxC"/>
</dbReference>
<protein>
    <recommendedName>
        <fullName evidence="4">HMA domain-containing protein</fullName>
    </recommendedName>
</protein>
<feature type="chain" id="PRO_5008656245" description="HMA domain-containing protein" evidence="1">
    <location>
        <begin position="20"/>
        <end position="182"/>
    </location>
</feature>
<dbReference type="RefSeq" id="WP_066184486.1">
    <property type="nucleotide sequence ID" value="NZ_LQZT01000050.1"/>
</dbReference>
<evidence type="ECO:0008006" key="4">
    <source>
        <dbReference type="Google" id="ProtNLM"/>
    </source>
</evidence>
<feature type="signal peptide" evidence="1">
    <location>
        <begin position="1"/>
        <end position="19"/>
    </location>
</feature>
<dbReference type="Proteomes" id="UP000094795">
    <property type="component" value="Unassembled WGS sequence"/>
</dbReference>
<gene>
    <name evidence="2" type="ORF">AWJ14_06245</name>
</gene>
<keyword evidence="3" id="KW-1185">Reference proteome</keyword>
<organism evidence="2 3">
    <name type="scientific">Hoeflea olei</name>
    <dbReference type="NCBI Taxonomy" id="1480615"/>
    <lineage>
        <taxon>Bacteria</taxon>
        <taxon>Pseudomonadati</taxon>
        <taxon>Pseudomonadota</taxon>
        <taxon>Alphaproteobacteria</taxon>
        <taxon>Hyphomicrobiales</taxon>
        <taxon>Rhizobiaceae</taxon>
        <taxon>Hoeflea</taxon>
    </lineage>
</organism>
<sequence>MLRLLIAATICASAGAASAGSIEQFAPTGGARTSILEIGCPACAQAEKAKKAEATQVRLAPGEQIVEIRNVDGEMKIYRTENLRGGSPVTMVSKASEADLVALGVAAPKPGQSVATEIPATPKAIAATPFLPPVVTEAPAEPPLVEPAIATTAPPVDTDTRTSALAEMAKPFDPSAYELRLN</sequence>
<dbReference type="EMBL" id="LQZT01000050">
    <property type="protein sequence ID" value="OCW55585.1"/>
    <property type="molecule type" value="Genomic_DNA"/>
</dbReference>
<keyword evidence="1" id="KW-0732">Signal</keyword>
<evidence type="ECO:0000313" key="3">
    <source>
        <dbReference type="Proteomes" id="UP000094795"/>
    </source>
</evidence>
<evidence type="ECO:0000313" key="2">
    <source>
        <dbReference type="EMBL" id="OCW55585.1"/>
    </source>
</evidence>
<reference evidence="2 3" key="1">
    <citation type="submission" date="2015-12" db="EMBL/GenBank/DDBJ databases">
        <authorList>
            <person name="Shamseldin A."/>
            <person name="Moawad H."/>
            <person name="Abd El-Rahim W.M."/>
            <person name="Sadowsky M.J."/>
        </authorList>
    </citation>
    <scope>NUCLEOTIDE SEQUENCE [LARGE SCALE GENOMIC DNA]</scope>
    <source>
        <strain evidence="2 3">JC234</strain>
    </source>
</reference>
<dbReference type="AlphaFoldDB" id="A0A1C1YQ02"/>
<evidence type="ECO:0000256" key="1">
    <source>
        <dbReference type="SAM" id="SignalP"/>
    </source>
</evidence>
<accession>A0A1C1YQ02</accession>
<dbReference type="NCBIfam" id="NF041110">
    <property type="entry name" value="HPE1_fam_CxxC"/>
    <property type="match status" value="1"/>
</dbReference>
<dbReference type="OrthoDB" id="8283437at2"/>
<proteinExistence type="predicted"/>
<comment type="caution">
    <text evidence="2">The sequence shown here is derived from an EMBL/GenBank/DDBJ whole genome shotgun (WGS) entry which is preliminary data.</text>
</comment>
<name>A0A1C1YQ02_9HYPH</name>